<dbReference type="AlphaFoldDB" id="A0AAW7K2X9"/>
<reference evidence="1" key="1">
    <citation type="journal article" date="2023" name="Pathogens">
        <title>Prevalence of Enterococcus spp. and the Whole-Genome Characteristics of Enterococcus faecium and Enterococcus faecalis Strains Isolated from Free-Living Birds in Poland.</title>
        <authorList>
            <person name="Kwit R."/>
            <person name="Zajac M."/>
            <person name="Smialowska-Weglinska A."/>
            <person name="Skarzynska M."/>
            <person name="Bomba A."/>
            <person name="Lalak A."/>
            <person name="Skrzypiec E."/>
            <person name="Wojdat D."/>
            <person name="Koza W."/>
            <person name="Mikos-Wojewoda E."/>
            <person name="Pasim P."/>
            <person name="Skora M."/>
            <person name="Polak M."/>
            <person name="Wiacek J."/>
            <person name="Wasyl D."/>
        </authorList>
    </citation>
    <scope>NUCLEOTIDE SEQUENCE</scope>
    <source>
        <strain evidence="1">691B_2</strain>
    </source>
</reference>
<protein>
    <recommendedName>
        <fullName evidence="3">Phage protein</fullName>
    </recommendedName>
</protein>
<reference evidence="1" key="2">
    <citation type="submission" date="2023-03" db="EMBL/GenBank/DDBJ databases">
        <authorList>
            <person name="Zajac M."/>
            <person name="Kwit R."/>
            <person name="Wasyl D."/>
        </authorList>
    </citation>
    <scope>NUCLEOTIDE SEQUENCE</scope>
    <source>
        <strain evidence="1">691B_2</strain>
    </source>
</reference>
<gene>
    <name evidence="1" type="ORF">P0E79_00740</name>
</gene>
<accession>A0AAW7K2X9</accession>
<evidence type="ECO:0008006" key="3">
    <source>
        <dbReference type="Google" id="ProtNLM"/>
    </source>
</evidence>
<name>A0AAW7K2X9_ENTFL</name>
<dbReference type="RefSeq" id="WP_289865436.1">
    <property type="nucleotide sequence ID" value="NZ_JAREUV010000001.1"/>
</dbReference>
<evidence type="ECO:0000313" key="1">
    <source>
        <dbReference type="EMBL" id="MDN3191014.1"/>
    </source>
</evidence>
<organism evidence="1 2">
    <name type="scientific">Enterococcus faecalis</name>
    <name type="common">Streptococcus faecalis</name>
    <dbReference type="NCBI Taxonomy" id="1351"/>
    <lineage>
        <taxon>Bacteria</taxon>
        <taxon>Bacillati</taxon>
        <taxon>Bacillota</taxon>
        <taxon>Bacilli</taxon>
        <taxon>Lactobacillales</taxon>
        <taxon>Enterococcaceae</taxon>
        <taxon>Enterococcus</taxon>
    </lineage>
</organism>
<dbReference type="EMBL" id="JAREWH010000001">
    <property type="protein sequence ID" value="MDN3191014.1"/>
    <property type="molecule type" value="Genomic_DNA"/>
</dbReference>
<comment type="caution">
    <text evidence="1">The sequence shown here is derived from an EMBL/GenBank/DDBJ whole genome shotgun (WGS) entry which is preliminary data.</text>
</comment>
<dbReference type="Proteomes" id="UP001173174">
    <property type="component" value="Unassembled WGS sequence"/>
</dbReference>
<evidence type="ECO:0000313" key="2">
    <source>
        <dbReference type="Proteomes" id="UP001173174"/>
    </source>
</evidence>
<proteinExistence type="predicted"/>
<sequence length="145" mass="16540">MRTVIQGAELTVTIKTDRELSTQEIIAAHQLATGNFEALFIKEEEEPRAEVFEPLEKEVPEWVQVEITCPVCAYQGRKNTKFTNVYTKCPECKTALFNQYATGIRGEKDKAGNYFYAQEIIRPKNGELTADEQELLAEMSKENEN</sequence>